<dbReference type="EMBL" id="AKHW03005917">
    <property type="protein sequence ID" value="KYO25196.1"/>
    <property type="molecule type" value="Genomic_DNA"/>
</dbReference>
<proteinExistence type="predicted"/>
<sequence length="77" mass="8737">MHWGTSGTIHGKTVWSIQNKNCQDHLPGLSFNYVMKTLLSSRIHIKPGLWLRLDYKGGEDLLILCLLSDEPSKNSDK</sequence>
<comment type="caution">
    <text evidence="1">The sequence shown here is derived from an EMBL/GenBank/DDBJ whole genome shotgun (WGS) entry which is preliminary data.</text>
</comment>
<dbReference type="Proteomes" id="UP000050525">
    <property type="component" value="Unassembled WGS sequence"/>
</dbReference>
<evidence type="ECO:0000313" key="2">
    <source>
        <dbReference type="Proteomes" id="UP000050525"/>
    </source>
</evidence>
<gene>
    <name evidence="1" type="ORF">Y1Q_0001811</name>
</gene>
<keyword evidence="2" id="KW-1185">Reference proteome</keyword>
<accession>A0A151MKY5</accession>
<reference evidence="1 2" key="1">
    <citation type="journal article" date="2012" name="Genome Biol.">
        <title>Sequencing three crocodilian genomes to illuminate the evolution of archosaurs and amniotes.</title>
        <authorList>
            <person name="St John J.A."/>
            <person name="Braun E.L."/>
            <person name="Isberg S.R."/>
            <person name="Miles L.G."/>
            <person name="Chong A.Y."/>
            <person name="Gongora J."/>
            <person name="Dalzell P."/>
            <person name="Moran C."/>
            <person name="Bed'hom B."/>
            <person name="Abzhanov A."/>
            <person name="Burgess S.C."/>
            <person name="Cooksey A.M."/>
            <person name="Castoe T.A."/>
            <person name="Crawford N.G."/>
            <person name="Densmore L.D."/>
            <person name="Drew J.C."/>
            <person name="Edwards S.V."/>
            <person name="Faircloth B.C."/>
            <person name="Fujita M.K."/>
            <person name="Greenwold M.J."/>
            <person name="Hoffmann F.G."/>
            <person name="Howard J.M."/>
            <person name="Iguchi T."/>
            <person name="Janes D.E."/>
            <person name="Khan S.Y."/>
            <person name="Kohno S."/>
            <person name="de Koning A.J."/>
            <person name="Lance S.L."/>
            <person name="McCarthy F.M."/>
            <person name="McCormack J.E."/>
            <person name="Merchant M.E."/>
            <person name="Peterson D.G."/>
            <person name="Pollock D.D."/>
            <person name="Pourmand N."/>
            <person name="Raney B.J."/>
            <person name="Roessler K.A."/>
            <person name="Sanford J.R."/>
            <person name="Sawyer R.H."/>
            <person name="Schmidt C.J."/>
            <person name="Triplett E.W."/>
            <person name="Tuberville T.D."/>
            <person name="Venegas-Anaya M."/>
            <person name="Howard J.T."/>
            <person name="Jarvis E.D."/>
            <person name="Guillette L.J.Jr."/>
            <person name="Glenn T.C."/>
            <person name="Green R.E."/>
            <person name="Ray D.A."/>
        </authorList>
    </citation>
    <scope>NUCLEOTIDE SEQUENCE [LARGE SCALE GENOMIC DNA]</scope>
    <source>
        <strain evidence="1">KSC_2009_1</strain>
    </source>
</reference>
<protein>
    <submittedName>
        <fullName evidence="1">Uncharacterized protein</fullName>
    </submittedName>
</protein>
<name>A0A151MKY5_ALLMI</name>
<dbReference type="AlphaFoldDB" id="A0A151MKY5"/>
<evidence type="ECO:0000313" key="1">
    <source>
        <dbReference type="EMBL" id="KYO25196.1"/>
    </source>
</evidence>
<organism evidence="1 2">
    <name type="scientific">Alligator mississippiensis</name>
    <name type="common">American alligator</name>
    <dbReference type="NCBI Taxonomy" id="8496"/>
    <lineage>
        <taxon>Eukaryota</taxon>
        <taxon>Metazoa</taxon>
        <taxon>Chordata</taxon>
        <taxon>Craniata</taxon>
        <taxon>Vertebrata</taxon>
        <taxon>Euteleostomi</taxon>
        <taxon>Archelosauria</taxon>
        <taxon>Archosauria</taxon>
        <taxon>Crocodylia</taxon>
        <taxon>Alligatoridae</taxon>
        <taxon>Alligatorinae</taxon>
        <taxon>Alligator</taxon>
    </lineage>
</organism>